<geneLocation type="plasmid" evidence="2">
    <name>pTAU4</name>
</geneLocation>
<feature type="transmembrane region" description="Helical" evidence="1">
    <location>
        <begin position="12"/>
        <end position="34"/>
    </location>
</feature>
<evidence type="ECO:0000313" key="2">
    <source>
        <dbReference type="EMBL" id="CAH65775.1"/>
    </source>
</evidence>
<keyword evidence="1" id="KW-1133">Transmembrane helix</keyword>
<keyword evidence="1" id="KW-0812">Transmembrane</keyword>
<reference evidence="2" key="1">
    <citation type="journal article" date="2005" name="Archaea">
        <title>Novel RepA-MCM proteins encoded in plasmids pTAU4, pORA1 and pTIK4 from Sulfolobus neozealandicus.</title>
        <authorList>
            <person name="Greve B."/>
            <person name="Jensen S."/>
            <person name="Phan H."/>
            <person name="Brugger K."/>
            <person name="Zillig W."/>
            <person name="She Q."/>
            <person name="Garrett R."/>
        </authorList>
    </citation>
    <scope>NUCLEOTIDE SEQUENCE</scope>
    <source>
        <strain evidence="2">32/4</strain>
        <plasmid evidence="2">pTAU4</plasmid>
    </source>
</reference>
<protein>
    <submittedName>
        <fullName evidence="2">Uncharacterized protein</fullName>
    </submittedName>
</protein>
<keyword evidence="2" id="KW-0614">Plasmid</keyword>
<feature type="transmembrane region" description="Helical" evidence="1">
    <location>
        <begin position="74"/>
        <end position="95"/>
    </location>
</feature>
<sequence>MAVMWFSSGSYPLSPMMILNLLIISQSVFSNVFLNSFESWISSKSTLNATIICHLSLTIIVILTYFFFTLKSLYLRLIYSLKSLYLRLIFFIMWVEKE</sequence>
<proteinExistence type="predicted"/>
<name>Q5DVF7_9CREN</name>
<dbReference type="AlphaFoldDB" id="Q5DVF7"/>
<accession>Q5DVF7</accession>
<evidence type="ECO:0000256" key="1">
    <source>
        <dbReference type="SAM" id="Phobius"/>
    </source>
</evidence>
<organism evidence="2">
    <name type="scientific">Sulfolobus neozealandicus</name>
    <dbReference type="NCBI Taxonomy" id="299422"/>
    <lineage>
        <taxon>Archaea</taxon>
        <taxon>Thermoproteota</taxon>
        <taxon>Thermoprotei</taxon>
        <taxon>Sulfolobales</taxon>
        <taxon>Sulfolobaceae</taxon>
        <taxon>Sulfolobus</taxon>
    </lineage>
</organism>
<keyword evidence="1" id="KW-0472">Membrane</keyword>
<dbReference type="EMBL" id="AJ852505">
    <property type="protein sequence ID" value="CAH65775.1"/>
    <property type="molecule type" value="Genomic_DNA"/>
</dbReference>
<feature type="transmembrane region" description="Helical" evidence="1">
    <location>
        <begin position="46"/>
        <end position="68"/>
    </location>
</feature>